<keyword evidence="1" id="KW-0812">Transmembrane</keyword>
<keyword evidence="1" id="KW-0472">Membrane</keyword>
<dbReference type="PANTHER" id="PTHR11439:SF467">
    <property type="entry name" value="INTEGRASE CATALYTIC DOMAIN-CONTAINING PROTEIN"/>
    <property type="match status" value="1"/>
</dbReference>
<evidence type="ECO:0000313" key="2">
    <source>
        <dbReference type="EMBL" id="KAL0352068.1"/>
    </source>
</evidence>
<reference evidence="2" key="2">
    <citation type="journal article" date="2024" name="Plant">
        <title>Genomic evolution and insights into agronomic trait innovations of Sesamum species.</title>
        <authorList>
            <person name="Miao H."/>
            <person name="Wang L."/>
            <person name="Qu L."/>
            <person name="Liu H."/>
            <person name="Sun Y."/>
            <person name="Le M."/>
            <person name="Wang Q."/>
            <person name="Wei S."/>
            <person name="Zheng Y."/>
            <person name="Lin W."/>
            <person name="Duan Y."/>
            <person name="Cao H."/>
            <person name="Xiong S."/>
            <person name="Wang X."/>
            <person name="Wei L."/>
            <person name="Li C."/>
            <person name="Ma Q."/>
            <person name="Ju M."/>
            <person name="Zhao R."/>
            <person name="Li G."/>
            <person name="Mu C."/>
            <person name="Tian Q."/>
            <person name="Mei H."/>
            <person name="Zhang T."/>
            <person name="Gao T."/>
            <person name="Zhang H."/>
        </authorList>
    </citation>
    <scope>NUCLEOTIDE SEQUENCE</scope>
    <source>
        <strain evidence="2">KEN8</strain>
    </source>
</reference>
<organism evidence="2">
    <name type="scientific">Sesamum calycinum</name>
    <dbReference type="NCBI Taxonomy" id="2727403"/>
    <lineage>
        <taxon>Eukaryota</taxon>
        <taxon>Viridiplantae</taxon>
        <taxon>Streptophyta</taxon>
        <taxon>Embryophyta</taxon>
        <taxon>Tracheophyta</taxon>
        <taxon>Spermatophyta</taxon>
        <taxon>Magnoliopsida</taxon>
        <taxon>eudicotyledons</taxon>
        <taxon>Gunneridae</taxon>
        <taxon>Pentapetalae</taxon>
        <taxon>asterids</taxon>
        <taxon>lamiids</taxon>
        <taxon>Lamiales</taxon>
        <taxon>Pedaliaceae</taxon>
        <taxon>Sesamum</taxon>
    </lineage>
</organism>
<accession>A0AAW2P9X3</accession>
<dbReference type="PANTHER" id="PTHR11439">
    <property type="entry name" value="GAG-POL-RELATED RETROTRANSPOSON"/>
    <property type="match status" value="1"/>
</dbReference>
<protein>
    <submittedName>
        <fullName evidence="2">Retrovirus-related Pol polyprotein from transposon TNT 1-94</fullName>
    </submittedName>
</protein>
<feature type="transmembrane region" description="Helical" evidence="1">
    <location>
        <begin position="6"/>
        <end position="29"/>
    </location>
</feature>
<gene>
    <name evidence="2" type="ORF">Scaly_1595500</name>
</gene>
<name>A0AAW2P9X3_9LAMI</name>
<dbReference type="AlphaFoldDB" id="A0AAW2P9X3"/>
<proteinExistence type="predicted"/>
<dbReference type="CDD" id="cd09272">
    <property type="entry name" value="RNase_HI_RT_Ty1"/>
    <property type="match status" value="1"/>
</dbReference>
<sequence length="197" mass="22009">MGTNEGYLYASAIGSLIYALVCTRPDIAFAMGMLRRYQKVVGYSDPDFVGCIDSRKSTSGYNFMIASGVVSWRSVKQTSIATSTVEAEFVSCFEATSQGVWLKSFISRLRIIDSISKPLKIYSDNSAVVFMARNNKSKSQSKHIGIKYLSTRERVEEGKVVIRHINTKLMLADPLTKGMPPKNFKDHVARMEIGHMM</sequence>
<reference evidence="2" key="1">
    <citation type="submission" date="2020-06" db="EMBL/GenBank/DDBJ databases">
        <authorList>
            <person name="Li T."/>
            <person name="Hu X."/>
            <person name="Zhang T."/>
            <person name="Song X."/>
            <person name="Zhang H."/>
            <person name="Dai N."/>
            <person name="Sheng W."/>
            <person name="Hou X."/>
            <person name="Wei L."/>
        </authorList>
    </citation>
    <scope>NUCLEOTIDE SEQUENCE</scope>
    <source>
        <strain evidence="2">KEN8</strain>
        <tissue evidence="2">Leaf</tissue>
    </source>
</reference>
<comment type="caution">
    <text evidence="2">The sequence shown here is derived from an EMBL/GenBank/DDBJ whole genome shotgun (WGS) entry which is preliminary data.</text>
</comment>
<keyword evidence="1" id="KW-1133">Transmembrane helix</keyword>
<dbReference type="EMBL" id="JACGWM010000009">
    <property type="protein sequence ID" value="KAL0352068.1"/>
    <property type="molecule type" value="Genomic_DNA"/>
</dbReference>
<evidence type="ECO:0000256" key="1">
    <source>
        <dbReference type="SAM" id="Phobius"/>
    </source>
</evidence>